<organism evidence="1 2">
    <name type="scientific">candidate division WWE3 bacterium CG_4_9_14_3_um_filter_39_7</name>
    <dbReference type="NCBI Taxonomy" id="1975080"/>
    <lineage>
        <taxon>Bacteria</taxon>
        <taxon>Katanobacteria</taxon>
    </lineage>
</organism>
<dbReference type="PANTHER" id="PTHR34387:SF2">
    <property type="entry name" value="SLR1258 PROTEIN"/>
    <property type="match status" value="1"/>
</dbReference>
<dbReference type="InterPro" id="IPR052022">
    <property type="entry name" value="26kDa_periplasmic_antigen"/>
</dbReference>
<sequence>MKTELMIVLFLVAGLIGISALSAFKPININLTEKDSLVEPENSIQVTGQSILNVDTDKAEIILGVETQEENALDSQQGNAEIMERIMIALKNNGIKTNDIKTYQYSVYPIRNYN</sequence>
<dbReference type="EMBL" id="PFWZ01000109">
    <property type="protein sequence ID" value="PJA40116.1"/>
    <property type="molecule type" value="Genomic_DNA"/>
</dbReference>
<evidence type="ECO:0000313" key="1">
    <source>
        <dbReference type="EMBL" id="PJA40116.1"/>
    </source>
</evidence>
<dbReference type="PANTHER" id="PTHR34387">
    <property type="entry name" value="SLR1258 PROTEIN"/>
    <property type="match status" value="1"/>
</dbReference>
<dbReference type="Gene3D" id="3.30.70.2970">
    <property type="entry name" value="Protein of unknown function (DUF541), domain 2"/>
    <property type="match status" value="1"/>
</dbReference>
<evidence type="ECO:0000313" key="2">
    <source>
        <dbReference type="Proteomes" id="UP000231195"/>
    </source>
</evidence>
<comment type="caution">
    <text evidence="1">The sequence shown here is derived from an EMBL/GenBank/DDBJ whole genome shotgun (WGS) entry which is preliminary data.</text>
</comment>
<proteinExistence type="predicted"/>
<evidence type="ECO:0008006" key="3">
    <source>
        <dbReference type="Google" id="ProtNLM"/>
    </source>
</evidence>
<dbReference type="AlphaFoldDB" id="A0A2M7X1R0"/>
<gene>
    <name evidence="1" type="ORF">CO179_03285</name>
</gene>
<dbReference type="GO" id="GO:0006974">
    <property type="term" value="P:DNA damage response"/>
    <property type="evidence" value="ECO:0007669"/>
    <property type="project" value="TreeGrafter"/>
</dbReference>
<dbReference type="Pfam" id="PF04402">
    <property type="entry name" value="SIMPL"/>
    <property type="match status" value="1"/>
</dbReference>
<accession>A0A2M7X1R0</accession>
<dbReference type="InterPro" id="IPR007497">
    <property type="entry name" value="SIMPL/DUF541"/>
</dbReference>
<name>A0A2M7X1R0_UNCKA</name>
<dbReference type="Proteomes" id="UP000231195">
    <property type="component" value="Unassembled WGS sequence"/>
</dbReference>
<protein>
    <recommendedName>
        <fullName evidence="3">DUF541 domain-containing protein</fullName>
    </recommendedName>
</protein>
<reference evidence="2" key="1">
    <citation type="submission" date="2017-09" db="EMBL/GenBank/DDBJ databases">
        <title>Depth-based differentiation of microbial function through sediment-hosted aquifers and enrichment of novel symbionts in the deep terrestrial subsurface.</title>
        <authorList>
            <person name="Probst A.J."/>
            <person name="Ladd B."/>
            <person name="Jarett J.K."/>
            <person name="Geller-Mcgrath D.E."/>
            <person name="Sieber C.M.K."/>
            <person name="Emerson J.B."/>
            <person name="Anantharaman K."/>
            <person name="Thomas B.C."/>
            <person name="Malmstrom R."/>
            <person name="Stieglmeier M."/>
            <person name="Klingl A."/>
            <person name="Woyke T."/>
            <person name="Ryan C.M."/>
            <person name="Banfield J.F."/>
        </authorList>
    </citation>
    <scope>NUCLEOTIDE SEQUENCE [LARGE SCALE GENOMIC DNA]</scope>
</reference>
<feature type="non-terminal residue" evidence="1">
    <location>
        <position position="114"/>
    </location>
</feature>